<comment type="similarity">
    <text evidence="1">Belongs to the LysR transcriptional regulatory family.</text>
</comment>
<evidence type="ECO:0000256" key="3">
    <source>
        <dbReference type="ARBA" id="ARBA00023125"/>
    </source>
</evidence>
<keyword evidence="3 6" id="KW-0238">DNA-binding</keyword>
<dbReference type="PANTHER" id="PTHR30346:SF0">
    <property type="entry name" value="HCA OPERON TRANSCRIPTIONAL ACTIVATOR HCAR"/>
    <property type="match status" value="1"/>
</dbReference>
<dbReference type="InterPro" id="IPR036390">
    <property type="entry name" value="WH_DNA-bd_sf"/>
</dbReference>
<accession>A0A1H8ZDQ3</accession>
<dbReference type="SUPFAM" id="SSF46785">
    <property type="entry name" value="Winged helix' DNA-binding domain"/>
    <property type="match status" value="1"/>
</dbReference>
<sequence length="310" mass="36047">MDIQQIKYILEIARTGSISKASENLFVSQPHLSANLKKIEDELGINIFERTHRGVLATKEGQNFLKDAQSLVKSFNHLEMKYAFNNKQIQSLSISARRSSYLTLAISKYINQMLLEQEHLLVKYSECTNCQVIENVNNGNADVGIIRFSSEYRDHFEHQLHSRYIHWRKIYQTSYVVLMEQTHPLAHHRILNYEDLIQFTEVVHGDFEDNLFLNEFSESRLGLASKQKIYVYERSSLLDFIANVQGSYAWTTATHPRTLDMYHLVERPVNSIQSECLDYIIYKKDHVSPELLGQLGQVIDLTIEDLMSLQ</sequence>
<dbReference type="GO" id="GO:0003677">
    <property type="term" value="F:DNA binding"/>
    <property type="evidence" value="ECO:0007669"/>
    <property type="project" value="UniProtKB-KW"/>
</dbReference>
<evidence type="ECO:0000256" key="1">
    <source>
        <dbReference type="ARBA" id="ARBA00009437"/>
    </source>
</evidence>
<keyword evidence="7" id="KW-1185">Reference proteome</keyword>
<evidence type="ECO:0000313" key="7">
    <source>
        <dbReference type="Proteomes" id="UP000198833"/>
    </source>
</evidence>
<organism evidence="6 7">
    <name type="scientific">Ignavigranum ruoffiae</name>
    <dbReference type="NCBI Taxonomy" id="89093"/>
    <lineage>
        <taxon>Bacteria</taxon>
        <taxon>Bacillati</taxon>
        <taxon>Bacillota</taxon>
        <taxon>Bacilli</taxon>
        <taxon>Lactobacillales</taxon>
        <taxon>Aerococcaceae</taxon>
        <taxon>Ignavigranum</taxon>
    </lineage>
</organism>
<keyword evidence="4" id="KW-0804">Transcription</keyword>
<dbReference type="GO" id="GO:0032993">
    <property type="term" value="C:protein-DNA complex"/>
    <property type="evidence" value="ECO:0007669"/>
    <property type="project" value="TreeGrafter"/>
</dbReference>
<gene>
    <name evidence="6" type="ORF">SAMN04488558_101223</name>
</gene>
<dbReference type="RefSeq" id="WP_092569911.1">
    <property type="nucleotide sequence ID" value="NZ_CALUDV010000002.1"/>
</dbReference>
<name>A0A1H8ZDQ3_9LACT</name>
<dbReference type="PROSITE" id="PS50931">
    <property type="entry name" value="HTH_LYSR"/>
    <property type="match status" value="1"/>
</dbReference>
<keyword evidence="2" id="KW-0805">Transcription regulation</keyword>
<dbReference type="SUPFAM" id="SSF53850">
    <property type="entry name" value="Periplasmic binding protein-like II"/>
    <property type="match status" value="1"/>
</dbReference>
<dbReference type="Pfam" id="PF00126">
    <property type="entry name" value="HTH_1"/>
    <property type="match status" value="1"/>
</dbReference>
<protein>
    <submittedName>
        <fullName evidence="6">DNA-binding transcriptional regulator, LysR family</fullName>
    </submittedName>
</protein>
<dbReference type="InterPro" id="IPR000847">
    <property type="entry name" value="LysR_HTH_N"/>
</dbReference>
<dbReference type="PRINTS" id="PR00039">
    <property type="entry name" value="HTHLYSR"/>
</dbReference>
<reference evidence="6 7" key="1">
    <citation type="submission" date="2016-10" db="EMBL/GenBank/DDBJ databases">
        <authorList>
            <person name="de Groot N.N."/>
        </authorList>
    </citation>
    <scope>NUCLEOTIDE SEQUENCE [LARGE SCALE GENOMIC DNA]</scope>
    <source>
        <strain evidence="6 7">DSM 15695</strain>
    </source>
</reference>
<evidence type="ECO:0000259" key="5">
    <source>
        <dbReference type="PROSITE" id="PS50931"/>
    </source>
</evidence>
<dbReference type="Gene3D" id="1.10.10.10">
    <property type="entry name" value="Winged helix-like DNA-binding domain superfamily/Winged helix DNA-binding domain"/>
    <property type="match status" value="1"/>
</dbReference>
<evidence type="ECO:0000313" key="6">
    <source>
        <dbReference type="EMBL" id="SEP62513.1"/>
    </source>
</evidence>
<proteinExistence type="inferred from homology"/>
<dbReference type="Proteomes" id="UP000198833">
    <property type="component" value="Unassembled WGS sequence"/>
</dbReference>
<feature type="domain" description="HTH lysR-type" evidence="5">
    <location>
        <begin position="1"/>
        <end position="58"/>
    </location>
</feature>
<dbReference type="Gene3D" id="3.40.190.10">
    <property type="entry name" value="Periplasmic binding protein-like II"/>
    <property type="match status" value="2"/>
</dbReference>
<dbReference type="GO" id="GO:0003700">
    <property type="term" value="F:DNA-binding transcription factor activity"/>
    <property type="evidence" value="ECO:0007669"/>
    <property type="project" value="InterPro"/>
</dbReference>
<dbReference type="AlphaFoldDB" id="A0A1H8ZDQ3"/>
<dbReference type="FunFam" id="1.10.10.10:FF:000001">
    <property type="entry name" value="LysR family transcriptional regulator"/>
    <property type="match status" value="1"/>
</dbReference>
<evidence type="ECO:0000256" key="2">
    <source>
        <dbReference type="ARBA" id="ARBA00023015"/>
    </source>
</evidence>
<evidence type="ECO:0000256" key="4">
    <source>
        <dbReference type="ARBA" id="ARBA00023163"/>
    </source>
</evidence>
<dbReference type="OrthoDB" id="9803735at2"/>
<dbReference type="PANTHER" id="PTHR30346">
    <property type="entry name" value="TRANSCRIPTIONAL DUAL REGULATOR HCAR-RELATED"/>
    <property type="match status" value="1"/>
</dbReference>
<dbReference type="InterPro" id="IPR036388">
    <property type="entry name" value="WH-like_DNA-bd_sf"/>
</dbReference>
<dbReference type="STRING" id="89093.SAMN04488558_101223"/>
<dbReference type="EMBL" id="FOEN01000001">
    <property type="protein sequence ID" value="SEP62513.1"/>
    <property type="molecule type" value="Genomic_DNA"/>
</dbReference>